<name>A0A7C3I5N7_9SPIR</name>
<dbReference type="AlphaFoldDB" id="A0A7C3I5N7"/>
<reference evidence="1" key="1">
    <citation type="journal article" date="2020" name="mSystems">
        <title>Genome- and Community-Level Interaction Insights into Carbon Utilization and Element Cycling Functions of Hydrothermarchaeota in Hydrothermal Sediment.</title>
        <authorList>
            <person name="Zhou Z."/>
            <person name="Liu Y."/>
            <person name="Xu W."/>
            <person name="Pan J."/>
            <person name="Luo Z.H."/>
            <person name="Li M."/>
        </authorList>
    </citation>
    <scope>NUCLEOTIDE SEQUENCE [LARGE SCALE GENOMIC DNA]</scope>
    <source>
        <strain evidence="1">SpSt-503</strain>
    </source>
</reference>
<organism evidence="1">
    <name type="scientific">Gracilinema caldarium</name>
    <dbReference type="NCBI Taxonomy" id="215591"/>
    <lineage>
        <taxon>Bacteria</taxon>
        <taxon>Pseudomonadati</taxon>
        <taxon>Spirochaetota</taxon>
        <taxon>Spirochaetia</taxon>
        <taxon>Spirochaetales</taxon>
        <taxon>Breznakiellaceae</taxon>
        <taxon>Gracilinema</taxon>
    </lineage>
</organism>
<accession>A0A7C3I5N7</accession>
<proteinExistence type="predicted"/>
<protein>
    <submittedName>
        <fullName evidence="1">Uncharacterized protein</fullName>
    </submittedName>
</protein>
<comment type="caution">
    <text evidence="1">The sequence shown here is derived from an EMBL/GenBank/DDBJ whole genome shotgun (WGS) entry which is preliminary data.</text>
</comment>
<dbReference type="EMBL" id="DSVL01000403">
    <property type="protein sequence ID" value="HFH30418.1"/>
    <property type="molecule type" value="Genomic_DNA"/>
</dbReference>
<sequence length="81" mass="9357">MYSEECFIVYPEGDIQEAPGSLSINQLVDINGYPVALPLHTNKQLIFRVSQITRKEHRGGCEIYHYLEQLNADELSEYVRI</sequence>
<gene>
    <name evidence="1" type="ORF">ENS59_13070</name>
</gene>
<evidence type="ECO:0000313" key="1">
    <source>
        <dbReference type="EMBL" id="HFH30418.1"/>
    </source>
</evidence>